<feature type="compositionally biased region" description="Basic and acidic residues" evidence="1">
    <location>
        <begin position="58"/>
        <end position="93"/>
    </location>
</feature>
<accession>A0A8S5V6L1</accession>
<sequence>MFVFRNTLGFKPHTRLMGPLDGINLDFGGGGTNAPDINGGDNKGGNKDGDGTDPEPPSNKDGDGDGKDGDGTDGGDGKDNPDGKDGKGGKDNDTTPSTGELEKGTNVEFEGQTYTVDENGNLVDKDNKVFKEAKDVKAWIDSLQVEEPTDEINLAAIQKALDVELTDEDGKPAEFEDSIDGIKSYVDKVIELKNNEVAQAAVNKVFTDNPILKQFVDYLTVNNGDPHGFGERPDRSSITVDEKSEEQQIAIIKTAAKEFGNASLNDNYIKYLKDSGGLYDEAKAQLANLQAADKQRDEAYAKQAEVARQQEEAETLAYWKDIKDVVTNRKIGNYTLPETLVRTVNGQKVTVTPNDFYDYLYRQTKDADGVVATAYQRDLAAKSAEQERDEELLSAWLMYTGGTYEDLVKMAINEEKVKTLKLVNKQSKGRGTVRITKPASTNHKAIDDIQFS</sequence>
<evidence type="ECO:0000313" key="2">
    <source>
        <dbReference type="EMBL" id="DAG02385.1"/>
    </source>
</evidence>
<dbReference type="EMBL" id="BK016209">
    <property type="protein sequence ID" value="DAG02385.1"/>
    <property type="molecule type" value="Genomic_DNA"/>
</dbReference>
<organism evidence="2">
    <name type="scientific">CrAss-like virus sp. ctXt06</name>
    <dbReference type="NCBI Taxonomy" id="2825837"/>
    <lineage>
        <taxon>Viruses</taxon>
        <taxon>Duplodnaviria</taxon>
        <taxon>Heunggongvirae</taxon>
        <taxon>Uroviricota</taxon>
        <taxon>Caudoviricetes</taxon>
        <taxon>Crassvirales</taxon>
    </lineage>
</organism>
<evidence type="ECO:0000256" key="1">
    <source>
        <dbReference type="SAM" id="MobiDB-lite"/>
    </source>
</evidence>
<name>A0A8S5V6L1_9CAUD</name>
<feature type="region of interest" description="Disordered" evidence="1">
    <location>
        <begin position="30"/>
        <end position="107"/>
    </location>
</feature>
<proteinExistence type="predicted"/>
<protein>
    <submittedName>
        <fullName evidence="2">Uncharacterized protein</fullName>
    </submittedName>
</protein>
<reference evidence="2" key="1">
    <citation type="journal article" date="2021" name="Proc. Natl. Acad. Sci. U.S.A.">
        <title>A Catalog of Tens of Thousands of Viruses from Human Metagenomes Reveals Hidden Associations with Chronic Diseases.</title>
        <authorList>
            <person name="Tisza M.J."/>
            <person name="Buck C.B."/>
        </authorList>
    </citation>
    <scope>NUCLEOTIDE SEQUENCE</scope>
    <source>
        <strain evidence="2">CtXt06</strain>
    </source>
</reference>